<name>A0A0R1SII8_9LACO</name>
<feature type="region of interest" description="Disordered" evidence="1">
    <location>
        <begin position="70"/>
        <end position="92"/>
    </location>
</feature>
<evidence type="ECO:0000256" key="2">
    <source>
        <dbReference type="SAM" id="Phobius"/>
    </source>
</evidence>
<dbReference type="AlphaFoldDB" id="A0A0R1SII8"/>
<gene>
    <name evidence="3" type="ORF">FC85_GL001571</name>
</gene>
<keyword evidence="2" id="KW-0812">Transmembrane</keyword>
<dbReference type="PATRIC" id="fig|1423739.3.peg.1649"/>
<proteinExistence type="predicted"/>
<sequence length="207" mass="23163">MLKIFVAITIIGLIMLFLGIFSYITATYKNETRGMFVFLIGLSVVMVIGGGSMIPHAYAQQTVSQKPASAQQQASMSSINQDQNGPFDGGTHQRAASKQLFAEKVIKKQLSKDYRKLGTVMLNQTHKTFVLTISNKDFNQAMTYLKTHPKQAQQLKWPKTVSGFEKTSLMIENGLNKHYQLKIIAKTPHRQPILTVANGQKVRSFVK</sequence>
<dbReference type="STRING" id="1423739.FC85_GL001571"/>
<dbReference type="Proteomes" id="UP000052013">
    <property type="component" value="Unassembled WGS sequence"/>
</dbReference>
<evidence type="ECO:0000256" key="1">
    <source>
        <dbReference type="SAM" id="MobiDB-lite"/>
    </source>
</evidence>
<dbReference type="RefSeq" id="WP_057863739.1">
    <property type="nucleotide sequence ID" value="NZ_AZEY01000014.1"/>
</dbReference>
<feature type="transmembrane region" description="Helical" evidence="2">
    <location>
        <begin position="36"/>
        <end position="58"/>
    </location>
</feature>
<accession>A0A0R1SII8</accession>
<protein>
    <recommendedName>
        <fullName evidence="5">DUF308 domain-containing protein</fullName>
    </recommendedName>
</protein>
<reference evidence="3 4" key="1">
    <citation type="journal article" date="2015" name="Genome Announc.">
        <title>Expanding the biotechnology potential of lactobacilli through comparative genomics of 213 strains and associated genera.</title>
        <authorList>
            <person name="Sun Z."/>
            <person name="Harris H.M."/>
            <person name="McCann A."/>
            <person name="Guo C."/>
            <person name="Argimon S."/>
            <person name="Zhang W."/>
            <person name="Yang X."/>
            <person name="Jeffery I.B."/>
            <person name="Cooney J.C."/>
            <person name="Kagawa T.F."/>
            <person name="Liu W."/>
            <person name="Song Y."/>
            <person name="Salvetti E."/>
            <person name="Wrobel A."/>
            <person name="Rasinkangas P."/>
            <person name="Parkhill J."/>
            <person name="Rea M.C."/>
            <person name="O'Sullivan O."/>
            <person name="Ritari J."/>
            <person name="Douillard F.P."/>
            <person name="Paul Ross R."/>
            <person name="Yang R."/>
            <person name="Briner A.E."/>
            <person name="Felis G.E."/>
            <person name="de Vos W.M."/>
            <person name="Barrangou R."/>
            <person name="Klaenhammer T.R."/>
            <person name="Caufield P.W."/>
            <person name="Cui Y."/>
            <person name="Zhang H."/>
            <person name="O'Toole P.W."/>
        </authorList>
    </citation>
    <scope>NUCLEOTIDE SEQUENCE [LARGE SCALE GENOMIC DNA]</scope>
    <source>
        <strain evidence="3 4">DSM 14421</strain>
    </source>
</reference>
<evidence type="ECO:0000313" key="4">
    <source>
        <dbReference type="Proteomes" id="UP000052013"/>
    </source>
</evidence>
<dbReference type="EMBL" id="AZEY01000014">
    <property type="protein sequence ID" value="KRL69213.1"/>
    <property type="molecule type" value="Genomic_DNA"/>
</dbReference>
<feature type="compositionally biased region" description="Low complexity" evidence="1">
    <location>
        <begin position="70"/>
        <end position="81"/>
    </location>
</feature>
<comment type="caution">
    <text evidence="3">The sequence shown here is derived from an EMBL/GenBank/DDBJ whole genome shotgun (WGS) entry which is preliminary data.</text>
</comment>
<organism evidence="3 4">
    <name type="scientific">Lentilactobacillus diolivorans DSM 14421</name>
    <dbReference type="NCBI Taxonomy" id="1423739"/>
    <lineage>
        <taxon>Bacteria</taxon>
        <taxon>Bacillati</taxon>
        <taxon>Bacillota</taxon>
        <taxon>Bacilli</taxon>
        <taxon>Lactobacillales</taxon>
        <taxon>Lactobacillaceae</taxon>
        <taxon>Lentilactobacillus</taxon>
    </lineage>
</organism>
<evidence type="ECO:0000313" key="3">
    <source>
        <dbReference type="EMBL" id="KRL69213.1"/>
    </source>
</evidence>
<feature type="transmembrane region" description="Helical" evidence="2">
    <location>
        <begin position="6"/>
        <end position="24"/>
    </location>
</feature>
<keyword evidence="2" id="KW-0472">Membrane</keyword>
<keyword evidence="2" id="KW-1133">Transmembrane helix</keyword>
<evidence type="ECO:0008006" key="5">
    <source>
        <dbReference type="Google" id="ProtNLM"/>
    </source>
</evidence>